<evidence type="ECO:0000313" key="6">
    <source>
        <dbReference type="Proteomes" id="UP000242320"/>
    </source>
</evidence>
<feature type="region of interest" description="Disordered" evidence="3">
    <location>
        <begin position="1"/>
        <end position="102"/>
    </location>
</feature>
<keyword evidence="4" id="KW-1133">Transmembrane helix</keyword>
<keyword evidence="2 4" id="KW-0472">Membrane</keyword>
<evidence type="ECO:0000256" key="2">
    <source>
        <dbReference type="ARBA" id="ARBA00023136"/>
    </source>
</evidence>
<evidence type="ECO:0000256" key="1">
    <source>
        <dbReference type="ARBA" id="ARBA00004370"/>
    </source>
</evidence>
<gene>
    <name evidence="5" type="ORF">B8W69_14860</name>
</gene>
<reference evidence="5 6" key="1">
    <citation type="submission" date="2017-04" db="EMBL/GenBank/DDBJ databases">
        <title>The new phylogeny of genus Mycobacterium.</title>
        <authorList>
            <person name="Tortoli E."/>
            <person name="Trovato A."/>
            <person name="Cirillo D.M."/>
        </authorList>
    </citation>
    <scope>NUCLEOTIDE SEQUENCE [LARGE SCALE GENOMIC DNA]</scope>
    <source>
        <strain evidence="5 6">DSM 45247</strain>
    </source>
</reference>
<dbReference type="OrthoDB" id="4616808at2"/>
<protein>
    <submittedName>
        <fullName evidence="5">Mce protein</fullName>
    </submittedName>
</protein>
<evidence type="ECO:0000256" key="4">
    <source>
        <dbReference type="SAM" id="Phobius"/>
    </source>
</evidence>
<feature type="transmembrane region" description="Helical" evidence="4">
    <location>
        <begin position="108"/>
        <end position="131"/>
    </location>
</feature>
<keyword evidence="6" id="KW-1185">Reference proteome</keyword>
<evidence type="ECO:0000313" key="5">
    <source>
        <dbReference type="EMBL" id="OSC26962.1"/>
    </source>
</evidence>
<evidence type="ECO:0000256" key="3">
    <source>
        <dbReference type="SAM" id="MobiDB-lite"/>
    </source>
</evidence>
<proteinExistence type="predicted"/>
<dbReference type="PANTHER" id="PTHR37042:SF4">
    <property type="entry name" value="OUTER MEMBRANE PROTEIN RV1973"/>
    <property type="match status" value="1"/>
</dbReference>
<name>A0A1X2KZ08_9MYCO</name>
<dbReference type="PANTHER" id="PTHR37042">
    <property type="entry name" value="OUTER MEMBRANE PROTEIN RV1973"/>
    <property type="match status" value="1"/>
</dbReference>
<accession>A0A1X2KZ08</accession>
<comment type="caution">
    <text evidence="5">The sequence shown here is derived from an EMBL/GenBank/DDBJ whole genome shotgun (WGS) entry which is preliminary data.</text>
</comment>
<feature type="compositionally biased region" description="Low complexity" evidence="3">
    <location>
        <begin position="50"/>
        <end position="85"/>
    </location>
</feature>
<organism evidence="5 6">
    <name type="scientific">Mycolicibacterium vulneris</name>
    <dbReference type="NCBI Taxonomy" id="547163"/>
    <lineage>
        <taxon>Bacteria</taxon>
        <taxon>Bacillati</taxon>
        <taxon>Actinomycetota</taxon>
        <taxon>Actinomycetes</taxon>
        <taxon>Mycobacteriales</taxon>
        <taxon>Mycobacteriaceae</taxon>
        <taxon>Mycolicibacterium</taxon>
    </lineage>
</organism>
<dbReference type="RefSeq" id="WP_085290552.1">
    <property type="nucleotide sequence ID" value="NZ_NCXM01000014.1"/>
</dbReference>
<comment type="subcellular location">
    <subcellularLocation>
        <location evidence="1">Membrane</location>
    </subcellularLocation>
</comment>
<sequence>MEGDAGTSRLNPIDTDDSLTTQDKNEDSAAPENGAEQTGPQDASEDAVDSTDGAADTDASDSGDTSESGGTTESGGATDSGGATEDGAESGEPTVAAPRGPSRVSRGWLAAIAAVLVLCALAVGGGGYLALHYHHQSQRIARNDAAALKAAVECVSATQAPDTNAMTASEQKIVDCGTDAFRSQALLYTSMLVQAYQAANIHVQVSDVRAAVERNNPDGSIDILVALRVKVASDQNQSEAGYRLRVKMAFAEGQYKISKLDQVTK</sequence>
<dbReference type="Proteomes" id="UP000242320">
    <property type="component" value="Unassembled WGS sequence"/>
</dbReference>
<dbReference type="GO" id="GO:0016020">
    <property type="term" value="C:membrane"/>
    <property type="evidence" value="ECO:0007669"/>
    <property type="project" value="UniProtKB-SubCell"/>
</dbReference>
<keyword evidence="4" id="KW-0812">Transmembrane</keyword>
<dbReference type="EMBL" id="NCXM01000014">
    <property type="protein sequence ID" value="OSC26962.1"/>
    <property type="molecule type" value="Genomic_DNA"/>
</dbReference>
<dbReference type="AlphaFoldDB" id="A0A1X2KZ08"/>